<name>A0A1D6NZG4_MAIZE</name>
<evidence type="ECO:0000313" key="1">
    <source>
        <dbReference type="EMBL" id="AQL03293.1"/>
    </source>
</evidence>
<dbReference type="SMR" id="A0A1D6NZG4"/>
<dbReference type="AlphaFoldDB" id="A0A1D6NZG4"/>
<proteinExistence type="predicted"/>
<sequence length="144" mass="15825">MARASPVMAALEEGFERIDVARGRLRQTQFKQSTTEDRDLEVAGSFRRPSMALVCCSRGTRERGERNVEASPRKLGGVHGVLLKARHERALAGDWLSMAVATATRLAACCSRCLPAATVEHALDGFFGVFCLDSDPDHCRRYVS</sequence>
<protein>
    <submittedName>
        <fullName evidence="1">Uncharacterized protein</fullName>
    </submittedName>
</protein>
<reference evidence="1" key="1">
    <citation type="submission" date="2015-12" db="EMBL/GenBank/DDBJ databases">
        <title>Update maize B73 reference genome by single molecule sequencing technologies.</title>
        <authorList>
            <consortium name="Maize Genome Sequencing Project"/>
            <person name="Ware D."/>
        </authorList>
    </citation>
    <scope>NUCLEOTIDE SEQUENCE</scope>
    <source>
        <tissue evidence="1">Seedling</tissue>
    </source>
</reference>
<accession>A0A1D6NZG4</accession>
<dbReference type="EMBL" id="CM000785">
    <property type="protein sequence ID" value="AQL03293.1"/>
    <property type="molecule type" value="Genomic_DNA"/>
</dbReference>
<gene>
    <name evidence="1" type="ORF">ZEAMMB73_Zm00001d045834</name>
</gene>
<organism evidence="1">
    <name type="scientific">Zea mays</name>
    <name type="common">Maize</name>
    <dbReference type="NCBI Taxonomy" id="4577"/>
    <lineage>
        <taxon>Eukaryota</taxon>
        <taxon>Viridiplantae</taxon>
        <taxon>Streptophyta</taxon>
        <taxon>Embryophyta</taxon>
        <taxon>Tracheophyta</taxon>
        <taxon>Spermatophyta</taxon>
        <taxon>Magnoliopsida</taxon>
        <taxon>Liliopsida</taxon>
        <taxon>Poales</taxon>
        <taxon>Poaceae</taxon>
        <taxon>PACMAD clade</taxon>
        <taxon>Panicoideae</taxon>
        <taxon>Andropogonodae</taxon>
        <taxon>Andropogoneae</taxon>
        <taxon>Tripsacinae</taxon>
        <taxon>Zea</taxon>
    </lineage>
</organism>
<dbReference type="InParanoid" id="A0A1D6NZG4"/>